<feature type="binding site" evidence="14">
    <location>
        <begin position="291"/>
        <end position="297"/>
    </location>
    <ligand>
        <name>NADP(+)</name>
        <dbReference type="ChEBI" id="CHEBI:58349"/>
    </ligand>
</feature>
<dbReference type="PIRSF" id="PIRSF006769">
    <property type="entry name" value="RibD"/>
    <property type="match status" value="1"/>
</dbReference>
<dbReference type="PROSITE" id="PS51747">
    <property type="entry name" value="CYT_DCMP_DEAMINASES_2"/>
    <property type="match status" value="1"/>
</dbReference>
<dbReference type="CDD" id="cd01284">
    <property type="entry name" value="Riboflavin_deaminase-reductase"/>
    <property type="match status" value="1"/>
</dbReference>
<feature type="active site" description="Proton donor" evidence="13">
    <location>
        <position position="46"/>
    </location>
</feature>
<evidence type="ECO:0000256" key="2">
    <source>
        <dbReference type="ARBA" id="ARBA00004882"/>
    </source>
</evidence>
<evidence type="ECO:0000256" key="13">
    <source>
        <dbReference type="PIRSR" id="PIRSR006769-1"/>
    </source>
</evidence>
<comment type="similarity">
    <text evidence="5 12">In the C-terminal section; belongs to the HTP reductase family.</text>
</comment>
<dbReference type="OrthoDB" id="9800865at2"/>
<proteinExistence type="inferred from homology"/>
<reference evidence="17 18" key="1">
    <citation type="submission" date="2019-04" db="EMBL/GenBank/DDBJ databases">
        <title>Draft genome sequence of Robertkochia marina CC-AMO-30D.</title>
        <authorList>
            <person name="Hameed A."/>
            <person name="Lin S.-Y."/>
            <person name="Shahina M."/>
            <person name="Lai W.-A."/>
            <person name="Young C.-C."/>
        </authorList>
    </citation>
    <scope>NUCLEOTIDE SEQUENCE [LARGE SCALE GENOMIC DNA]</scope>
    <source>
        <strain evidence="17 18">CC-AMO-30D</strain>
    </source>
</reference>
<dbReference type="Gene3D" id="3.40.430.10">
    <property type="entry name" value="Dihydrofolate Reductase, subunit A"/>
    <property type="match status" value="1"/>
</dbReference>
<comment type="cofactor">
    <cofactor evidence="12 15">
        <name>Zn(2+)</name>
        <dbReference type="ChEBI" id="CHEBI:29105"/>
    </cofactor>
    <text evidence="12 15">Binds 1 zinc ion.</text>
</comment>
<comment type="function">
    <text evidence="1 12">Converts 2,5-diamino-6-(ribosylamino)-4(3h)-pyrimidinone 5'-phosphate into 5-amino-6-(ribosylamino)-2,4(1h,3h)-pyrimidinedione 5'-phosphate.</text>
</comment>
<dbReference type="InterPro" id="IPR016192">
    <property type="entry name" value="APOBEC/CMP_deaminase_Zn-bd"/>
</dbReference>
<evidence type="ECO:0000256" key="8">
    <source>
        <dbReference type="ARBA" id="ARBA00022833"/>
    </source>
</evidence>
<evidence type="ECO:0000259" key="16">
    <source>
        <dbReference type="PROSITE" id="PS51747"/>
    </source>
</evidence>
<evidence type="ECO:0000256" key="5">
    <source>
        <dbReference type="ARBA" id="ARBA00007417"/>
    </source>
</evidence>
<dbReference type="GO" id="GO:0008270">
    <property type="term" value="F:zinc ion binding"/>
    <property type="evidence" value="ECO:0007669"/>
    <property type="project" value="InterPro"/>
</dbReference>
<evidence type="ECO:0000256" key="12">
    <source>
        <dbReference type="PIRNR" id="PIRNR006769"/>
    </source>
</evidence>
<dbReference type="Gene3D" id="3.40.140.10">
    <property type="entry name" value="Cytidine Deaminase, domain 2"/>
    <property type="match status" value="1"/>
</dbReference>
<dbReference type="AlphaFoldDB" id="A0A4S3M1Q1"/>
<keyword evidence="11" id="KW-0511">Multifunctional enzyme</keyword>
<keyword evidence="6 12" id="KW-0686">Riboflavin biosynthesis</keyword>
<name>A0A4S3M1Q1_9FLAO</name>
<feature type="binding site" evidence="15">
    <location>
        <position position="80"/>
    </location>
    <ligand>
        <name>Zn(2+)</name>
        <dbReference type="ChEBI" id="CHEBI:29105"/>
        <note>catalytic</note>
    </ligand>
</feature>
<feature type="binding site" evidence="14">
    <location>
        <position position="289"/>
    </location>
    <ligand>
        <name>substrate</name>
    </ligand>
</feature>
<evidence type="ECO:0000256" key="11">
    <source>
        <dbReference type="ARBA" id="ARBA00023268"/>
    </source>
</evidence>
<dbReference type="GO" id="GO:0008703">
    <property type="term" value="F:5-amino-6-(5-phosphoribosylamino)uracil reductase activity"/>
    <property type="evidence" value="ECO:0007669"/>
    <property type="project" value="UniProtKB-EC"/>
</dbReference>
<sequence>MKRCLEIAKNGLGNTFPNPSVGCVIVHNGSIIGEGYTSKAGGPHAEVNAISAVKDASLLRKATLYVTLEPCSHHGKTPPCADLITAMEIPRVVIGTLDSNKEVSGRGVKQLIEHGCDVTIGVLEEECRWLNRRFFCFHEKKRPYIILKWAESVDGYIAPQPDTRNSENPKPVWLSGKTSRQLVHKWRSEEQAILVGTGTAMADNPALNTRDWFGNSPVRIVIDKTGNIPLNYRLFDGKAPTLVFTEDVKRHSQSLPSNVEFIPLNKNITFPQQVCATLFERNIQSIIIEGGAVTLSSFIKEGLWDEARVFRSDVMLEAGIKAPSLQPQAYASQHSGNDRLLFFRNEH</sequence>
<protein>
    <recommendedName>
        <fullName evidence="12">Riboflavin biosynthesis protein RibD</fullName>
    </recommendedName>
    <domain>
        <recommendedName>
            <fullName evidence="12">Diaminohydroxyphosphoribosylaminopyrimidine deaminase</fullName>
            <shortName evidence="12">DRAP deaminase</shortName>
            <ecNumber evidence="12">3.5.4.26</ecNumber>
        </recommendedName>
        <alternativeName>
            <fullName evidence="12">Riboflavin-specific deaminase</fullName>
        </alternativeName>
    </domain>
    <domain>
        <recommendedName>
            <fullName evidence="12">5-amino-6-(5-phosphoribosylamino)uracil reductase</fullName>
            <ecNumber evidence="12">1.1.1.193</ecNumber>
        </recommendedName>
        <alternativeName>
            <fullName evidence="12">HTP reductase</fullName>
        </alternativeName>
    </domain>
</protein>
<comment type="catalytic activity">
    <reaction evidence="12">
        <text>5-amino-6-(5-phospho-D-ribitylamino)uracil + NADP(+) = 5-amino-6-(5-phospho-D-ribosylamino)uracil + NADPH + H(+)</text>
        <dbReference type="Rhea" id="RHEA:17845"/>
        <dbReference type="ChEBI" id="CHEBI:15378"/>
        <dbReference type="ChEBI" id="CHEBI:57783"/>
        <dbReference type="ChEBI" id="CHEBI:58349"/>
        <dbReference type="ChEBI" id="CHEBI:58421"/>
        <dbReference type="ChEBI" id="CHEBI:58453"/>
        <dbReference type="EC" id="1.1.1.193"/>
    </reaction>
</comment>
<evidence type="ECO:0000256" key="4">
    <source>
        <dbReference type="ARBA" id="ARBA00005259"/>
    </source>
</evidence>
<evidence type="ECO:0000256" key="9">
    <source>
        <dbReference type="ARBA" id="ARBA00022857"/>
    </source>
</evidence>
<evidence type="ECO:0000256" key="14">
    <source>
        <dbReference type="PIRSR" id="PIRSR006769-2"/>
    </source>
</evidence>
<accession>A0A4S3M1Q1</accession>
<keyword evidence="8 12" id="KW-0862">Zinc</keyword>
<evidence type="ECO:0000256" key="6">
    <source>
        <dbReference type="ARBA" id="ARBA00022619"/>
    </source>
</evidence>
<dbReference type="PANTHER" id="PTHR38011">
    <property type="entry name" value="DIHYDROFOLATE REDUCTASE FAMILY PROTEIN (AFU_ORTHOLOGUE AFUA_8G06820)"/>
    <property type="match status" value="1"/>
</dbReference>
<dbReference type="SUPFAM" id="SSF53597">
    <property type="entry name" value="Dihydrofolate reductase-like"/>
    <property type="match status" value="1"/>
</dbReference>
<comment type="pathway">
    <text evidence="3 12">Cofactor biosynthesis; riboflavin biosynthesis; 5-amino-6-(D-ribitylamino)uracil from GTP: step 3/4.</text>
</comment>
<dbReference type="NCBIfam" id="TIGR00326">
    <property type="entry name" value="eubact_ribD"/>
    <property type="match status" value="1"/>
</dbReference>
<feature type="binding site" evidence="14">
    <location>
        <position position="187"/>
    </location>
    <ligand>
        <name>substrate</name>
    </ligand>
</feature>
<comment type="catalytic activity">
    <reaction evidence="12">
        <text>2,5-diamino-6-hydroxy-4-(5-phosphoribosylamino)-pyrimidine + H2O + H(+) = 5-amino-6-(5-phospho-D-ribosylamino)uracil + NH4(+)</text>
        <dbReference type="Rhea" id="RHEA:21868"/>
        <dbReference type="ChEBI" id="CHEBI:15377"/>
        <dbReference type="ChEBI" id="CHEBI:15378"/>
        <dbReference type="ChEBI" id="CHEBI:28938"/>
        <dbReference type="ChEBI" id="CHEBI:58453"/>
        <dbReference type="ChEBI" id="CHEBI:58614"/>
        <dbReference type="EC" id="3.5.4.26"/>
    </reaction>
</comment>
<organism evidence="17 18">
    <name type="scientific">Robertkochia marina</name>
    <dbReference type="NCBI Taxonomy" id="1227945"/>
    <lineage>
        <taxon>Bacteria</taxon>
        <taxon>Pseudomonadati</taxon>
        <taxon>Bacteroidota</taxon>
        <taxon>Flavobacteriia</taxon>
        <taxon>Flavobacteriales</taxon>
        <taxon>Flavobacteriaceae</taxon>
        <taxon>Robertkochia</taxon>
    </lineage>
</organism>
<dbReference type="UniPathway" id="UPA00275">
    <property type="reaction ID" value="UER00401"/>
</dbReference>
<dbReference type="InterPro" id="IPR024072">
    <property type="entry name" value="DHFR-like_dom_sf"/>
</dbReference>
<feature type="binding site" evidence="14">
    <location>
        <position position="207"/>
    </location>
    <ligand>
        <name>substrate</name>
    </ligand>
</feature>
<dbReference type="InterPro" id="IPR016193">
    <property type="entry name" value="Cytidine_deaminase-like"/>
</dbReference>
<dbReference type="Proteomes" id="UP000305939">
    <property type="component" value="Unassembled WGS sequence"/>
</dbReference>
<dbReference type="InterPro" id="IPR002125">
    <property type="entry name" value="CMP_dCMP_dom"/>
</dbReference>
<feature type="binding site" evidence="14">
    <location>
        <position position="210"/>
    </location>
    <ligand>
        <name>substrate</name>
    </ligand>
</feature>
<comment type="similarity">
    <text evidence="4 12">In the N-terminal section; belongs to the cytidine and deoxycytidylate deaminase family.</text>
</comment>
<feature type="binding site" evidence="14">
    <location>
        <position position="173"/>
    </location>
    <ligand>
        <name>NADP(+)</name>
        <dbReference type="ChEBI" id="CHEBI:58349"/>
    </ligand>
</feature>
<dbReference type="InterPro" id="IPR002734">
    <property type="entry name" value="RibDG_C"/>
</dbReference>
<comment type="caution">
    <text evidence="17">The sequence shown here is derived from an EMBL/GenBank/DDBJ whole genome shotgun (WGS) entry which is preliminary data.</text>
</comment>
<keyword evidence="10 12" id="KW-0560">Oxidoreductase</keyword>
<dbReference type="GO" id="GO:0008835">
    <property type="term" value="F:diaminohydroxyphosphoribosylaminopyrimidine deaminase activity"/>
    <property type="evidence" value="ECO:0007669"/>
    <property type="project" value="UniProtKB-EC"/>
</dbReference>
<evidence type="ECO:0000256" key="15">
    <source>
        <dbReference type="PIRSR" id="PIRSR006769-3"/>
    </source>
</evidence>
<dbReference type="EC" id="1.1.1.193" evidence="12"/>
<feature type="binding site" evidence="14">
    <location>
        <position position="199"/>
    </location>
    <ligand>
        <name>NADP(+)</name>
        <dbReference type="ChEBI" id="CHEBI:58349"/>
    </ligand>
</feature>
<dbReference type="GO" id="GO:0009231">
    <property type="term" value="P:riboflavin biosynthetic process"/>
    <property type="evidence" value="ECO:0007669"/>
    <property type="project" value="UniProtKB-UniPathway"/>
</dbReference>
<dbReference type="EMBL" id="SSMC01000002">
    <property type="protein sequence ID" value="THD68128.1"/>
    <property type="molecule type" value="Genomic_DNA"/>
</dbReference>
<evidence type="ECO:0000256" key="7">
    <source>
        <dbReference type="ARBA" id="ARBA00022723"/>
    </source>
</evidence>
<dbReference type="EC" id="3.5.4.26" evidence="12"/>
<feature type="domain" description="CMP/dCMP-type deaminase" evidence="16">
    <location>
        <begin position="1"/>
        <end position="119"/>
    </location>
</feature>
<dbReference type="PANTHER" id="PTHR38011:SF7">
    <property type="entry name" value="2,5-DIAMINO-6-RIBOSYLAMINO-4(3H)-PYRIMIDINONE 5'-PHOSPHATE REDUCTASE"/>
    <property type="match status" value="1"/>
</dbReference>
<dbReference type="Pfam" id="PF01872">
    <property type="entry name" value="RibD_C"/>
    <property type="match status" value="1"/>
</dbReference>
<evidence type="ECO:0000256" key="3">
    <source>
        <dbReference type="ARBA" id="ARBA00004910"/>
    </source>
</evidence>
<dbReference type="PROSITE" id="PS00903">
    <property type="entry name" value="CYT_DCMP_DEAMINASES_1"/>
    <property type="match status" value="1"/>
</dbReference>
<feature type="binding site" evidence="15">
    <location>
        <position position="71"/>
    </location>
    <ligand>
        <name>Zn(2+)</name>
        <dbReference type="ChEBI" id="CHEBI:29105"/>
        <note>catalytic</note>
    </ligand>
</feature>
<dbReference type="SUPFAM" id="SSF53927">
    <property type="entry name" value="Cytidine deaminase-like"/>
    <property type="match status" value="1"/>
</dbReference>
<feature type="binding site" evidence="15">
    <location>
        <position position="44"/>
    </location>
    <ligand>
        <name>Zn(2+)</name>
        <dbReference type="ChEBI" id="CHEBI:29105"/>
        <note>catalytic</note>
    </ligand>
</feature>
<dbReference type="Pfam" id="PF00383">
    <property type="entry name" value="dCMP_cyt_deam_1"/>
    <property type="match status" value="1"/>
</dbReference>
<keyword evidence="7 12" id="KW-0479">Metal-binding</keyword>
<evidence type="ECO:0000313" key="18">
    <source>
        <dbReference type="Proteomes" id="UP000305939"/>
    </source>
</evidence>
<keyword evidence="18" id="KW-1185">Reference proteome</keyword>
<keyword evidence="12 17" id="KW-0378">Hydrolase</keyword>
<dbReference type="InterPro" id="IPR004794">
    <property type="entry name" value="Eubact_RibD"/>
</dbReference>
<evidence type="ECO:0000256" key="10">
    <source>
        <dbReference type="ARBA" id="ARBA00023002"/>
    </source>
</evidence>
<evidence type="ECO:0000313" key="17">
    <source>
        <dbReference type="EMBL" id="THD68128.1"/>
    </source>
</evidence>
<keyword evidence="9 12" id="KW-0521">NADP</keyword>
<evidence type="ECO:0000256" key="1">
    <source>
        <dbReference type="ARBA" id="ARBA00002151"/>
    </source>
</evidence>
<gene>
    <name evidence="17" type="primary">ribD</name>
    <name evidence="17" type="ORF">E7Z59_10460</name>
</gene>
<dbReference type="InterPro" id="IPR050765">
    <property type="entry name" value="Riboflavin_Biosynth_HTPR"/>
</dbReference>
<feature type="binding site" evidence="14">
    <location>
        <position position="203"/>
    </location>
    <ligand>
        <name>substrate</name>
    </ligand>
</feature>
<feature type="binding site" evidence="14">
    <location>
        <position position="150"/>
    </location>
    <ligand>
        <name>NADP(+)</name>
        <dbReference type="ChEBI" id="CHEBI:58349"/>
    </ligand>
</feature>
<comment type="pathway">
    <text evidence="2 12">Cofactor biosynthesis; riboflavin biosynthesis; 5-amino-6-(D-ribitylamino)uracil from GTP: step 2/4.</text>
</comment>